<evidence type="ECO:0008006" key="5">
    <source>
        <dbReference type="Google" id="ProtNLM"/>
    </source>
</evidence>
<sequence length="281" mass="28322">MPAPCCDLRLRAASAVALLALAAGGCSTGPATPGTQSSSADASAGATASAAASPSEPDASADLAAMALREGVVITSHGVALRVLAASTPRVLDDSSVRVDIAPTPSTAASGERRDTGSTEAAPPTPARTLVVAAPAPLRLAVLGDGTALVLDGDVPVAGLRADPSGRLEARGEAAVLVPQDEPTSLWFTGRSILDLVWGEREGGRSLAVTPADWTRAGGRAAEELAAAQLAAADAEAGSPTMLQQLACHQLGARSKATWNLEPWRPDVDPFEMIAARCNPT</sequence>
<feature type="signal peptide" evidence="2">
    <location>
        <begin position="1"/>
        <end position="22"/>
    </location>
</feature>
<organism evidence="3 4">
    <name type="scientific">Cellulomonas persica</name>
    <dbReference type="NCBI Taxonomy" id="76861"/>
    <lineage>
        <taxon>Bacteria</taxon>
        <taxon>Bacillati</taxon>
        <taxon>Actinomycetota</taxon>
        <taxon>Actinomycetes</taxon>
        <taxon>Micrococcales</taxon>
        <taxon>Cellulomonadaceae</taxon>
        <taxon>Cellulomonas</taxon>
    </lineage>
</organism>
<feature type="chain" id="PRO_5039429911" description="DUF2599 domain-containing protein" evidence="2">
    <location>
        <begin position="23"/>
        <end position="281"/>
    </location>
</feature>
<evidence type="ECO:0000313" key="4">
    <source>
        <dbReference type="Proteomes" id="UP000321386"/>
    </source>
</evidence>
<dbReference type="EMBL" id="BJUA01000004">
    <property type="protein sequence ID" value="GEK17318.1"/>
    <property type="molecule type" value="Genomic_DNA"/>
</dbReference>
<reference evidence="3 4" key="1">
    <citation type="submission" date="2019-07" db="EMBL/GenBank/DDBJ databases">
        <title>Whole genome shotgun sequence of Cellulomonas persica NBRC 101101.</title>
        <authorList>
            <person name="Hosoyama A."/>
            <person name="Uohara A."/>
            <person name="Ohji S."/>
            <person name="Ichikawa N."/>
        </authorList>
    </citation>
    <scope>NUCLEOTIDE SEQUENCE [LARGE SCALE GENOMIC DNA]</scope>
    <source>
        <strain evidence="3 4">NBRC 101101</strain>
    </source>
</reference>
<feature type="region of interest" description="Disordered" evidence="1">
    <location>
        <begin position="28"/>
        <end position="57"/>
    </location>
</feature>
<dbReference type="AlphaFoldDB" id="A0A510URM6"/>
<dbReference type="Pfam" id="PF10783">
    <property type="entry name" value="DUF2599"/>
    <property type="match status" value="1"/>
</dbReference>
<name>A0A510URM6_9CELL</name>
<keyword evidence="4" id="KW-1185">Reference proteome</keyword>
<accession>A0A510URM6</accession>
<proteinExistence type="predicted"/>
<dbReference type="RefSeq" id="WP_222592869.1">
    <property type="nucleotide sequence ID" value="NZ_BJUA01000004.1"/>
</dbReference>
<evidence type="ECO:0000313" key="3">
    <source>
        <dbReference type="EMBL" id="GEK17318.1"/>
    </source>
</evidence>
<keyword evidence="2" id="KW-0732">Signal</keyword>
<evidence type="ECO:0000256" key="2">
    <source>
        <dbReference type="SAM" id="SignalP"/>
    </source>
</evidence>
<protein>
    <recommendedName>
        <fullName evidence="5">DUF2599 domain-containing protein</fullName>
    </recommendedName>
</protein>
<comment type="caution">
    <text evidence="3">The sequence shown here is derived from an EMBL/GenBank/DDBJ whole genome shotgun (WGS) entry which is preliminary data.</text>
</comment>
<feature type="region of interest" description="Disordered" evidence="1">
    <location>
        <begin position="97"/>
        <end position="124"/>
    </location>
</feature>
<feature type="compositionally biased region" description="Low complexity" evidence="1">
    <location>
        <begin position="37"/>
        <end position="57"/>
    </location>
</feature>
<dbReference type="Proteomes" id="UP000321386">
    <property type="component" value="Unassembled WGS sequence"/>
</dbReference>
<dbReference type="InterPro" id="IPR019719">
    <property type="entry name" value="DUF2599"/>
</dbReference>
<evidence type="ECO:0000256" key="1">
    <source>
        <dbReference type="SAM" id="MobiDB-lite"/>
    </source>
</evidence>
<gene>
    <name evidence="3" type="ORF">CPE01_10510</name>
</gene>